<dbReference type="NCBIfam" id="NF040570">
    <property type="entry name" value="guided_TnpB"/>
    <property type="match status" value="1"/>
</dbReference>
<sequence>MNKTYILPIEQQNLAHRLSRLSGRIYSKTVSTIFKLKKNKDMWLSKNDMEKLIKLYASEFSMHSQSKQGVVQQYYTNLKSFFKSMDKADNPKPPYRTRKFNKVIYKKSAIRLKNGILKLSNGRGTTPLKIKAKSLNQKPKYVEIIYHHREQVYKLHIVVKIENKQIDYDNDKTLAIDLGQIHPMVTFDGKQSLIYNGGKLNSFIRFRNKELAKLQTKMSRCKKYSNLWNKLNRAKKKLMLKSRNKIMDVLQKYTSHLISYCIKNKVSTIVIGDIKGIRENISFGAKTNQKLHQWVYKRLTDMIEYKAKSVGIKVDYQEESYTSQTCCQCGNRHKPTNRNYICKCGFSFHRDSIGAINILKKYTIGTLEDKTDWLEGELTSSYGIRYKSNSISCQTEWNIRPFGRDISA</sequence>
<evidence type="ECO:0000259" key="6">
    <source>
        <dbReference type="Pfam" id="PF07282"/>
    </source>
</evidence>
<dbReference type="InterPro" id="IPR001959">
    <property type="entry name" value="Transposase"/>
</dbReference>
<dbReference type="Pfam" id="PF07282">
    <property type="entry name" value="Cas12f1-like_TNB"/>
    <property type="match status" value="1"/>
</dbReference>
<evidence type="ECO:0000256" key="1">
    <source>
        <dbReference type="ARBA" id="ARBA00008761"/>
    </source>
</evidence>
<gene>
    <name evidence="7" type="ORF">C7959_102169</name>
</gene>
<keyword evidence="3" id="KW-0238">DNA-binding</keyword>
<comment type="similarity">
    <text evidence="1">In the C-terminal section; belongs to the transposase 35 family.</text>
</comment>
<dbReference type="Pfam" id="PF01385">
    <property type="entry name" value="OrfB_IS605"/>
    <property type="match status" value="1"/>
</dbReference>
<feature type="domain" description="Cas12f1-like TNB" evidence="6">
    <location>
        <begin position="296"/>
        <end position="358"/>
    </location>
</feature>
<dbReference type="RefSeq" id="WP_134114687.1">
    <property type="nucleotide sequence ID" value="NZ_SOEG01000002.1"/>
</dbReference>
<proteinExistence type="inferred from homology"/>
<evidence type="ECO:0000259" key="5">
    <source>
        <dbReference type="Pfam" id="PF01385"/>
    </source>
</evidence>
<evidence type="ECO:0000256" key="4">
    <source>
        <dbReference type="ARBA" id="ARBA00023172"/>
    </source>
</evidence>
<evidence type="ECO:0000256" key="2">
    <source>
        <dbReference type="ARBA" id="ARBA00022578"/>
    </source>
</evidence>
<comment type="caution">
    <text evidence="7">The sequence shown here is derived from an EMBL/GenBank/DDBJ whole genome shotgun (WGS) entry which is preliminary data.</text>
</comment>
<dbReference type="Proteomes" id="UP000295832">
    <property type="component" value="Unassembled WGS sequence"/>
</dbReference>
<reference evidence="7 8" key="1">
    <citation type="submission" date="2019-03" db="EMBL/GenBank/DDBJ databases">
        <title>Subsurface microbial communities from deep shales in Ohio and West Virginia, USA.</title>
        <authorList>
            <person name="Wrighton K."/>
        </authorList>
    </citation>
    <scope>NUCLEOTIDE SEQUENCE [LARGE SCALE GENOMIC DNA]</scope>
    <source>
        <strain evidence="7 8">MSL 6dP</strain>
    </source>
</reference>
<dbReference type="GO" id="GO:0032196">
    <property type="term" value="P:transposition"/>
    <property type="evidence" value="ECO:0007669"/>
    <property type="project" value="UniProtKB-KW"/>
</dbReference>
<dbReference type="EMBL" id="SOEG01000002">
    <property type="protein sequence ID" value="TDX59030.1"/>
    <property type="molecule type" value="Genomic_DNA"/>
</dbReference>
<organism evidence="7 8">
    <name type="scientific">Orenia marismortui</name>
    <dbReference type="NCBI Taxonomy" id="46469"/>
    <lineage>
        <taxon>Bacteria</taxon>
        <taxon>Bacillati</taxon>
        <taxon>Bacillota</taxon>
        <taxon>Clostridia</taxon>
        <taxon>Halanaerobiales</taxon>
        <taxon>Halobacteroidaceae</taxon>
        <taxon>Orenia</taxon>
    </lineage>
</organism>
<dbReference type="GO" id="GO:0006310">
    <property type="term" value="P:DNA recombination"/>
    <property type="evidence" value="ECO:0007669"/>
    <property type="project" value="UniProtKB-KW"/>
</dbReference>
<keyword evidence="8" id="KW-1185">Reference proteome</keyword>
<dbReference type="GO" id="GO:0003677">
    <property type="term" value="F:DNA binding"/>
    <property type="evidence" value="ECO:0007669"/>
    <property type="project" value="UniProtKB-KW"/>
</dbReference>
<protein>
    <submittedName>
        <fullName evidence="7">Putative transposase</fullName>
    </submittedName>
</protein>
<evidence type="ECO:0000256" key="3">
    <source>
        <dbReference type="ARBA" id="ARBA00023125"/>
    </source>
</evidence>
<dbReference type="NCBIfam" id="TIGR01766">
    <property type="entry name" value="IS200/IS605 family accessory protein TnpB-like domain"/>
    <property type="match status" value="1"/>
</dbReference>
<accession>A0A4R8HFZ7</accession>
<keyword evidence="4" id="KW-0233">DNA recombination</keyword>
<evidence type="ECO:0000313" key="7">
    <source>
        <dbReference type="EMBL" id="TDX59030.1"/>
    </source>
</evidence>
<name>A0A4R8HFZ7_9FIRM</name>
<keyword evidence="2" id="KW-0815">Transposition</keyword>
<dbReference type="InterPro" id="IPR010095">
    <property type="entry name" value="Cas12f1-like_TNB"/>
</dbReference>
<feature type="domain" description="Probable transposase IS891/IS1136/IS1341" evidence="5">
    <location>
        <begin position="156"/>
        <end position="277"/>
    </location>
</feature>
<evidence type="ECO:0000313" key="8">
    <source>
        <dbReference type="Proteomes" id="UP000295832"/>
    </source>
</evidence>
<dbReference type="AlphaFoldDB" id="A0A4R8HFZ7"/>